<name>A0A8T1QG58_CARIL</name>
<protein>
    <submittedName>
        <fullName evidence="1">Uncharacterized protein</fullName>
    </submittedName>
</protein>
<comment type="caution">
    <text evidence="1">The sequence shown here is derived from an EMBL/GenBank/DDBJ whole genome shotgun (WGS) entry which is preliminary data.</text>
</comment>
<dbReference type="Proteomes" id="UP000811609">
    <property type="component" value="Chromosome 5"/>
</dbReference>
<proteinExistence type="predicted"/>
<dbReference type="AlphaFoldDB" id="A0A8T1QG58"/>
<gene>
    <name evidence="1" type="ORF">CIPAW_05G071300</name>
</gene>
<dbReference type="EMBL" id="CM031813">
    <property type="protein sequence ID" value="KAG6653369.1"/>
    <property type="molecule type" value="Genomic_DNA"/>
</dbReference>
<reference evidence="1" key="1">
    <citation type="submission" date="2020-12" db="EMBL/GenBank/DDBJ databases">
        <title>WGS assembly of Carya illinoinensis cv. Pawnee.</title>
        <authorList>
            <person name="Platts A."/>
            <person name="Shu S."/>
            <person name="Wright S."/>
            <person name="Barry K."/>
            <person name="Edger P."/>
            <person name="Pires J.C."/>
            <person name="Schmutz J."/>
        </authorList>
    </citation>
    <scope>NUCLEOTIDE SEQUENCE</scope>
    <source>
        <tissue evidence="1">Leaf</tissue>
    </source>
</reference>
<keyword evidence="2" id="KW-1185">Reference proteome</keyword>
<sequence>MHVNKSLACNCTTRDLLLQLVQQLQNITCIQVFGYHAKKYNTTDNNPFYVTTKTNKRVSNPLTMLNMYSEFECASRRGVDSAHRIHQNNSKIARSSSDYPTILVYKSGSWSNYNRSSASTSSESALNLITLLMAI</sequence>
<accession>A0A8T1QG58</accession>
<organism evidence="1 2">
    <name type="scientific">Carya illinoinensis</name>
    <name type="common">Pecan</name>
    <dbReference type="NCBI Taxonomy" id="32201"/>
    <lineage>
        <taxon>Eukaryota</taxon>
        <taxon>Viridiplantae</taxon>
        <taxon>Streptophyta</taxon>
        <taxon>Embryophyta</taxon>
        <taxon>Tracheophyta</taxon>
        <taxon>Spermatophyta</taxon>
        <taxon>Magnoliopsida</taxon>
        <taxon>eudicotyledons</taxon>
        <taxon>Gunneridae</taxon>
        <taxon>Pentapetalae</taxon>
        <taxon>rosids</taxon>
        <taxon>fabids</taxon>
        <taxon>Fagales</taxon>
        <taxon>Juglandaceae</taxon>
        <taxon>Carya</taxon>
    </lineage>
</organism>
<evidence type="ECO:0000313" key="1">
    <source>
        <dbReference type="EMBL" id="KAG6653369.1"/>
    </source>
</evidence>
<evidence type="ECO:0000313" key="2">
    <source>
        <dbReference type="Proteomes" id="UP000811609"/>
    </source>
</evidence>